<dbReference type="InterPro" id="IPR050553">
    <property type="entry name" value="Thioredoxin_ResA/DsbE_sf"/>
</dbReference>
<dbReference type="AlphaFoldDB" id="A0A225DMR8"/>
<dbReference type="PANTHER" id="PTHR42852:SF13">
    <property type="entry name" value="PROTEIN DIPZ"/>
    <property type="match status" value="1"/>
</dbReference>
<dbReference type="OrthoDB" id="286712at2"/>
<gene>
    <name evidence="3" type="ORF">FRUB_04816</name>
</gene>
<feature type="coiled-coil region" evidence="1">
    <location>
        <begin position="30"/>
        <end position="77"/>
    </location>
</feature>
<evidence type="ECO:0000313" key="3">
    <source>
        <dbReference type="EMBL" id="OWK40924.1"/>
    </source>
</evidence>
<keyword evidence="1" id="KW-0175">Coiled coil</keyword>
<dbReference type="InterPro" id="IPR013740">
    <property type="entry name" value="Redoxin"/>
</dbReference>
<accession>A0A225DMR8</accession>
<protein>
    <submittedName>
        <fullName evidence="3">Thioredoxin family protein</fullName>
    </submittedName>
</protein>
<sequence>MTRIAFGFVAIGFLAAGVATGDDKKPEPPINTAAEQLKQLRKQYDEIEAKFMKDLRADRSEKGIRKANDENQQAQRKWREEALAALRKSGSLPEAFDLIVSVLARSSVEHAEMADLLRKHHAVRPDLGKLFHSMVQGHDGIGRAFVEEMAEKSPVATVRGQAALAVGWQAKWRITQDGEMSLGFGEKLTEDQRRQMTARAEKYLTLAATYADAPVVFGAGTVAENARAELAGLRNLPNLMVGKVAPDIEGETIEGTRVKLSDSRGKVTVLVFWATWCGPCMKMVPHEKKLVERMKDKPFALIGVNGDDERAKAQEIAAARGMSWPSFWDAAKRSDGPITRAWNVHVWPTVFVLDAKGVIRSVRTDDDKLDETVDELVKELEKK</sequence>
<keyword evidence="4" id="KW-1185">Reference proteome</keyword>
<dbReference type="SUPFAM" id="SSF52833">
    <property type="entry name" value="Thioredoxin-like"/>
    <property type="match status" value="1"/>
</dbReference>
<evidence type="ECO:0000256" key="1">
    <source>
        <dbReference type="SAM" id="Coils"/>
    </source>
</evidence>
<dbReference type="PROSITE" id="PS51352">
    <property type="entry name" value="THIOREDOXIN_2"/>
    <property type="match status" value="1"/>
</dbReference>
<dbReference type="Proteomes" id="UP000214646">
    <property type="component" value="Unassembled WGS sequence"/>
</dbReference>
<dbReference type="RefSeq" id="WP_088255882.1">
    <property type="nucleotide sequence ID" value="NZ_NIDE01000007.1"/>
</dbReference>
<organism evidence="3 4">
    <name type="scientific">Fimbriiglobus ruber</name>
    <dbReference type="NCBI Taxonomy" id="1908690"/>
    <lineage>
        <taxon>Bacteria</taxon>
        <taxon>Pseudomonadati</taxon>
        <taxon>Planctomycetota</taxon>
        <taxon>Planctomycetia</taxon>
        <taxon>Gemmatales</taxon>
        <taxon>Gemmataceae</taxon>
        <taxon>Fimbriiglobus</taxon>
    </lineage>
</organism>
<dbReference type="GO" id="GO:0016491">
    <property type="term" value="F:oxidoreductase activity"/>
    <property type="evidence" value="ECO:0007669"/>
    <property type="project" value="InterPro"/>
</dbReference>
<dbReference type="Gene3D" id="3.40.30.10">
    <property type="entry name" value="Glutaredoxin"/>
    <property type="match status" value="1"/>
</dbReference>
<dbReference type="PANTHER" id="PTHR42852">
    <property type="entry name" value="THIOL:DISULFIDE INTERCHANGE PROTEIN DSBE"/>
    <property type="match status" value="1"/>
</dbReference>
<proteinExistence type="predicted"/>
<dbReference type="InterPro" id="IPR013766">
    <property type="entry name" value="Thioredoxin_domain"/>
</dbReference>
<evidence type="ECO:0000313" key="4">
    <source>
        <dbReference type="Proteomes" id="UP000214646"/>
    </source>
</evidence>
<reference evidence="4" key="1">
    <citation type="submission" date="2017-06" db="EMBL/GenBank/DDBJ databases">
        <title>Genome analysis of Fimbriiglobus ruber SP5, the first member of the order Planctomycetales with confirmed chitinolytic capability.</title>
        <authorList>
            <person name="Ravin N.V."/>
            <person name="Rakitin A.L."/>
            <person name="Ivanova A.A."/>
            <person name="Beletsky A.V."/>
            <person name="Kulichevskaya I.S."/>
            <person name="Mardanov A.V."/>
            <person name="Dedysh S.N."/>
        </authorList>
    </citation>
    <scope>NUCLEOTIDE SEQUENCE [LARGE SCALE GENOMIC DNA]</scope>
    <source>
        <strain evidence="4">SP5</strain>
    </source>
</reference>
<evidence type="ECO:0000259" key="2">
    <source>
        <dbReference type="PROSITE" id="PS51352"/>
    </source>
</evidence>
<dbReference type="Pfam" id="PF08534">
    <property type="entry name" value="Redoxin"/>
    <property type="match status" value="1"/>
</dbReference>
<comment type="caution">
    <text evidence="3">The sequence shown here is derived from an EMBL/GenBank/DDBJ whole genome shotgun (WGS) entry which is preliminary data.</text>
</comment>
<dbReference type="EMBL" id="NIDE01000007">
    <property type="protein sequence ID" value="OWK40924.1"/>
    <property type="molecule type" value="Genomic_DNA"/>
</dbReference>
<dbReference type="CDD" id="cd02966">
    <property type="entry name" value="TlpA_like_family"/>
    <property type="match status" value="1"/>
</dbReference>
<dbReference type="InterPro" id="IPR036249">
    <property type="entry name" value="Thioredoxin-like_sf"/>
</dbReference>
<feature type="domain" description="Thioredoxin" evidence="2">
    <location>
        <begin position="239"/>
        <end position="383"/>
    </location>
</feature>
<name>A0A225DMR8_9BACT</name>